<evidence type="ECO:0000313" key="9">
    <source>
        <dbReference type="Proteomes" id="UP000799772"/>
    </source>
</evidence>
<organism evidence="8 9">
    <name type="scientific">Rhizodiscina lignyota</name>
    <dbReference type="NCBI Taxonomy" id="1504668"/>
    <lineage>
        <taxon>Eukaryota</taxon>
        <taxon>Fungi</taxon>
        <taxon>Dikarya</taxon>
        <taxon>Ascomycota</taxon>
        <taxon>Pezizomycotina</taxon>
        <taxon>Dothideomycetes</taxon>
        <taxon>Pleosporomycetidae</taxon>
        <taxon>Aulographales</taxon>
        <taxon>Rhizodiscinaceae</taxon>
        <taxon>Rhizodiscina</taxon>
    </lineage>
</organism>
<protein>
    <recommendedName>
        <fullName evidence="4">Restriction of telomere capping protein 5</fullName>
    </recommendedName>
</protein>
<comment type="similarity">
    <text evidence="3">Belongs to the RTC5 family.</text>
</comment>
<dbReference type="PANTHER" id="PTHR23354:SF130">
    <property type="entry name" value="RESTRICTION OF TELOMERE CAPPING PROTEIN 5"/>
    <property type="match status" value="1"/>
</dbReference>
<feature type="region of interest" description="Disordered" evidence="6">
    <location>
        <begin position="309"/>
        <end position="346"/>
    </location>
</feature>
<dbReference type="GO" id="GO:0005634">
    <property type="term" value="C:nucleus"/>
    <property type="evidence" value="ECO:0007669"/>
    <property type="project" value="TreeGrafter"/>
</dbReference>
<dbReference type="EMBL" id="ML978122">
    <property type="protein sequence ID" value="KAF2102955.1"/>
    <property type="molecule type" value="Genomic_DNA"/>
</dbReference>
<evidence type="ECO:0000256" key="3">
    <source>
        <dbReference type="ARBA" id="ARBA00006731"/>
    </source>
</evidence>
<evidence type="ECO:0000256" key="2">
    <source>
        <dbReference type="ARBA" id="ARBA00004496"/>
    </source>
</evidence>
<reference evidence="8" key="1">
    <citation type="journal article" date="2020" name="Stud. Mycol.">
        <title>101 Dothideomycetes genomes: a test case for predicting lifestyles and emergence of pathogens.</title>
        <authorList>
            <person name="Haridas S."/>
            <person name="Albert R."/>
            <person name="Binder M."/>
            <person name="Bloem J."/>
            <person name="Labutti K."/>
            <person name="Salamov A."/>
            <person name="Andreopoulos B."/>
            <person name="Baker S."/>
            <person name="Barry K."/>
            <person name="Bills G."/>
            <person name="Bluhm B."/>
            <person name="Cannon C."/>
            <person name="Castanera R."/>
            <person name="Culley D."/>
            <person name="Daum C."/>
            <person name="Ezra D."/>
            <person name="Gonzalez J."/>
            <person name="Henrissat B."/>
            <person name="Kuo A."/>
            <person name="Liang C."/>
            <person name="Lipzen A."/>
            <person name="Lutzoni F."/>
            <person name="Magnuson J."/>
            <person name="Mondo S."/>
            <person name="Nolan M."/>
            <person name="Ohm R."/>
            <person name="Pangilinan J."/>
            <person name="Park H.-J."/>
            <person name="Ramirez L."/>
            <person name="Alfaro M."/>
            <person name="Sun H."/>
            <person name="Tritt A."/>
            <person name="Yoshinaga Y."/>
            <person name="Zwiers L.-H."/>
            <person name="Turgeon B."/>
            <person name="Goodwin S."/>
            <person name="Spatafora J."/>
            <person name="Crous P."/>
            <person name="Grigoriev I."/>
        </authorList>
    </citation>
    <scope>NUCLEOTIDE SEQUENCE</scope>
    <source>
        <strain evidence="8">CBS 133067</strain>
    </source>
</reference>
<dbReference type="Proteomes" id="UP000799772">
    <property type="component" value="Unassembled WGS sequence"/>
</dbReference>
<evidence type="ECO:0000256" key="6">
    <source>
        <dbReference type="SAM" id="MobiDB-lite"/>
    </source>
</evidence>
<accession>A0A9P4MA78</accession>
<comment type="subcellular location">
    <subcellularLocation>
        <location evidence="2">Cytoplasm</location>
    </subcellularLocation>
</comment>
<keyword evidence="9" id="KW-1185">Reference proteome</keyword>
<feature type="region of interest" description="Disordered" evidence="6">
    <location>
        <begin position="139"/>
        <end position="178"/>
    </location>
</feature>
<proteinExistence type="inferred from homology"/>
<dbReference type="AlphaFoldDB" id="A0A9P4MA78"/>
<dbReference type="PROSITE" id="PS51886">
    <property type="entry name" value="TLDC"/>
    <property type="match status" value="1"/>
</dbReference>
<comment type="function">
    <text evidence="1">May be involved in a process influencing telomere capping.</text>
</comment>
<evidence type="ECO:0000256" key="1">
    <source>
        <dbReference type="ARBA" id="ARBA00002738"/>
    </source>
</evidence>
<feature type="domain" description="TLDc" evidence="7">
    <location>
        <begin position="391"/>
        <end position="645"/>
    </location>
</feature>
<evidence type="ECO:0000313" key="8">
    <source>
        <dbReference type="EMBL" id="KAF2102955.1"/>
    </source>
</evidence>
<evidence type="ECO:0000256" key="4">
    <source>
        <dbReference type="ARBA" id="ARBA00015163"/>
    </source>
</evidence>
<dbReference type="InterPro" id="IPR006571">
    <property type="entry name" value="TLDc_dom"/>
</dbReference>
<dbReference type="SMART" id="SM00584">
    <property type="entry name" value="TLDc"/>
    <property type="match status" value="1"/>
</dbReference>
<gene>
    <name evidence="8" type="ORF">NA57DRAFT_71939</name>
</gene>
<dbReference type="Pfam" id="PF07534">
    <property type="entry name" value="TLD"/>
    <property type="match status" value="1"/>
</dbReference>
<evidence type="ECO:0000259" key="7">
    <source>
        <dbReference type="PROSITE" id="PS51886"/>
    </source>
</evidence>
<comment type="caution">
    <text evidence="8">The sequence shown here is derived from an EMBL/GenBank/DDBJ whole genome shotgun (WGS) entry which is preliminary data.</text>
</comment>
<evidence type="ECO:0000256" key="5">
    <source>
        <dbReference type="ARBA" id="ARBA00022490"/>
    </source>
</evidence>
<dbReference type="GO" id="GO:0005737">
    <property type="term" value="C:cytoplasm"/>
    <property type="evidence" value="ECO:0007669"/>
    <property type="project" value="UniProtKB-SubCell"/>
</dbReference>
<sequence length="701" mass="76765">MGQGSSVPQASIEELNNRLTQLFANKCYSPLEIYSFRSVFKSLAEQESGVHFWKESTLCKFLEIPDALATGPIIFQMASYLGAFPFPSQAPAILTSDALLKVVTILTERQKTVLKRPRREWYRELYRSLAVYDNHTAGEQATEGQEGDAAQEESTHETANGQGFAIDKPAGDEDEVGQEEEDDELMLAAFESLDATEAFKLGEKGNIQHSIIPSDNLLKMLEFLLLIAPLESQDNLATYGAELDEKRLENLRITANNILSSFGPEKNPGVTYKNFDAVVTASLPNLFDGLSPLFEHFLFDKDFDLSKRKESTTTLTGPPSPKLSRASTELPPSPTARRSSRGSMDMPRRKVSFSMGQFGQLSIHEDAPVFEPPIPERPLVPREPLLPQESDIMDVTVLSQLSFFIKGQSPLFRHMQPLYSGNIAGFSLGSFEKSVFKWQAPTILLVSGALLPATPNTPRSRAFVESLPPKRLPTSHGAAAAEAPTVKQRVTYGAYNPTPWKSTPKLSITNDQTVLFQLTPHHAVFKASSSSHAPDHVYFCKPPATFTGIGFGSPVPSSGSSAGASAAQGGHRLARRASWLGDVHYPIGPVSLHLDDGLEFGVFTHLTSGGGSFHSSKLPQGTGLPTAGDWQDRFEIDALEVWGVGGEAQAEEQRQAWKWEEAEAERRRRINLGTGDQETDRELLRMAGIINDSSRSGGSMG</sequence>
<dbReference type="OrthoDB" id="289228at2759"/>
<dbReference type="GO" id="GO:0006979">
    <property type="term" value="P:response to oxidative stress"/>
    <property type="evidence" value="ECO:0007669"/>
    <property type="project" value="TreeGrafter"/>
</dbReference>
<keyword evidence="5" id="KW-0963">Cytoplasm</keyword>
<dbReference type="PANTHER" id="PTHR23354">
    <property type="entry name" value="NUCLEOLAR PROTEIN 7/ESTROGEN RECEPTOR COACTIVATOR-RELATED"/>
    <property type="match status" value="1"/>
</dbReference>
<name>A0A9P4MA78_9PEZI</name>